<evidence type="ECO:0000313" key="2">
    <source>
        <dbReference type="EMBL" id="CAG6702425.1"/>
    </source>
</evidence>
<dbReference type="EMBL" id="HBUF01340502">
    <property type="protein sequence ID" value="CAG6702441.1"/>
    <property type="molecule type" value="Transcribed_RNA"/>
</dbReference>
<proteinExistence type="predicted"/>
<name>A0A8D8XPQ8_9HEMI</name>
<dbReference type="EMBL" id="HBUF01340499">
    <property type="protein sequence ID" value="CAG6702429.1"/>
    <property type="molecule type" value="Transcribed_RNA"/>
</dbReference>
<dbReference type="EMBL" id="HBUF01340498">
    <property type="protein sequence ID" value="CAG6702425.1"/>
    <property type="molecule type" value="Transcribed_RNA"/>
</dbReference>
<dbReference type="EMBL" id="HBUF01340500">
    <property type="protein sequence ID" value="CAG6702433.1"/>
    <property type="molecule type" value="Transcribed_RNA"/>
</dbReference>
<keyword evidence="1" id="KW-0812">Transmembrane</keyword>
<dbReference type="EMBL" id="HBUF01340497">
    <property type="protein sequence ID" value="CAG6702421.1"/>
    <property type="molecule type" value="Transcribed_RNA"/>
</dbReference>
<organism evidence="2">
    <name type="scientific">Cacopsylla melanoneura</name>
    <dbReference type="NCBI Taxonomy" id="428564"/>
    <lineage>
        <taxon>Eukaryota</taxon>
        <taxon>Metazoa</taxon>
        <taxon>Ecdysozoa</taxon>
        <taxon>Arthropoda</taxon>
        <taxon>Hexapoda</taxon>
        <taxon>Insecta</taxon>
        <taxon>Pterygota</taxon>
        <taxon>Neoptera</taxon>
        <taxon>Paraneoptera</taxon>
        <taxon>Hemiptera</taxon>
        <taxon>Sternorrhyncha</taxon>
        <taxon>Psylloidea</taxon>
        <taxon>Psyllidae</taxon>
        <taxon>Psyllinae</taxon>
        <taxon>Cacopsylla</taxon>
    </lineage>
</organism>
<dbReference type="AlphaFoldDB" id="A0A8D8XPQ8"/>
<reference evidence="2" key="1">
    <citation type="submission" date="2021-05" db="EMBL/GenBank/DDBJ databases">
        <authorList>
            <person name="Alioto T."/>
            <person name="Alioto T."/>
            <person name="Gomez Garrido J."/>
        </authorList>
    </citation>
    <scope>NUCLEOTIDE SEQUENCE</scope>
</reference>
<dbReference type="EMBL" id="HBUF01340501">
    <property type="protein sequence ID" value="CAG6702437.1"/>
    <property type="molecule type" value="Transcribed_RNA"/>
</dbReference>
<keyword evidence="1" id="KW-1133">Transmembrane helix</keyword>
<accession>A0A8D8XPQ8</accession>
<protein>
    <submittedName>
        <fullName evidence="2">Uncharacterized protein</fullName>
    </submittedName>
</protein>
<feature type="transmembrane region" description="Helical" evidence="1">
    <location>
        <begin position="73"/>
        <end position="94"/>
    </location>
</feature>
<keyword evidence="1" id="KW-0472">Membrane</keyword>
<sequence>MLTDQSHSHTQLRRSLKRRFHTQLTDHTQFQLHTQLKRLSMSTDPSHSHTQSRKSINRLFLIDYAHHYKQPSAISHCAAVLLIFLIFHRFPFIFHSFRLDQ</sequence>
<evidence type="ECO:0000256" key="1">
    <source>
        <dbReference type="SAM" id="Phobius"/>
    </source>
</evidence>